<reference evidence="2 3" key="1">
    <citation type="journal article" date="2017" name="Nature">
        <title>The Apostasia genome and the evolution of orchids.</title>
        <authorList>
            <person name="Zhang G.Q."/>
            <person name="Liu K.W."/>
            <person name="Li Z."/>
            <person name="Lohaus R."/>
            <person name="Hsiao Y.Y."/>
            <person name="Niu S.C."/>
            <person name="Wang J.Y."/>
            <person name="Lin Y.C."/>
            <person name="Xu Q."/>
            <person name="Chen L.J."/>
            <person name="Yoshida K."/>
            <person name="Fujiwara S."/>
            <person name="Wang Z.W."/>
            <person name="Zhang Y.Q."/>
            <person name="Mitsuda N."/>
            <person name="Wang M."/>
            <person name="Liu G.H."/>
            <person name="Pecoraro L."/>
            <person name="Huang H.X."/>
            <person name="Xiao X.J."/>
            <person name="Lin M."/>
            <person name="Wu X.Y."/>
            <person name="Wu W.L."/>
            <person name="Chen Y.Y."/>
            <person name="Chang S.B."/>
            <person name="Sakamoto S."/>
            <person name="Ohme-Takagi M."/>
            <person name="Yagi M."/>
            <person name="Zeng S.J."/>
            <person name="Shen C.Y."/>
            <person name="Yeh C.M."/>
            <person name="Luo Y.B."/>
            <person name="Tsai W.C."/>
            <person name="Van de Peer Y."/>
            <person name="Liu Z.J."/>
        </authorList>
    </citation>
    <scope>NUCLEOTIDE SEQUENCE [LARGE SCALE GENOMIC DNA]</scope>
    <source>
        <strain evidence="3">cv. Shenzhen</strain>
        <tissue evidence="2">Stem</tissue>
    </source>
</reference>
<keyword evidence="3" id="KW-1185">Reference proteome</keyword>
<proteinExistence type="predicted"/>
<name>A0A2H9ZX01_9ASPA</name>
<dbReference type="STRING" id="1088818.A0A2H9ZX01"/>
<accession>A0A2H9ZX01</accession>
<feature type="region of interest" description="Disordered" evidence="1">
    <location>
        <begin position="131"/>
        <end position="164"/>
    </location>
</feature>
<evidence type="ECO:0000313" key="2">
    <source>
        <dbReference type="EMBL" id="PKA47831.1"/>
    </source>
</evidence>
<dbReference type="PANTHER" id="PTHR32370">
    <property type="entry name" value="OS12G0117600 PROTEIN"/>
    <property type="match status" value="1"/>
</dbReference>
<dbReference type="InterPro" id="IPR043454">
    <property type="entry name" value="NPH3/RPT2-like"/>
</dbReference>
<dbReference type="Proteomes" id="UP000236161">
    <property type="component" value="Unassembled WGS sequence"/>
</dbReference>
<organism evidence="2 3">
    <name type="scientific">Apostasia shenzhenica</name>
    <dbReference type="NCBI Taxonomy" id="1088818"/>
    <lineage>
        <taxon>Eukaryota</taxon>
        <taxon>Viridiplantae</taxon>
        <taxon>Streptophyta</taxon>
        <taxon>Embryophyta</taxon>
        <taxon>Tracheophyta</taxon>
        <taxon>Spermatophyta</taxon>
        <taxon>Magnoliopsida</taxon>
        <taxon>Liliopsida</taxon>
        <taxon>Asparagales</taxon>
        <taxon>Orchidaceae</taxon>
        <taxon>Apostasioideae</taxon>
        <taxon>Apostasia</taxon>
    </lineage>
</organism>
<dbReference type="EMBL" id="KZ453086">
    <property type="protein sequence ID" value="PKA47831.1"/>
    <property type="molecule type" value="Genomic_DNA"/>
</dbReference>
<feature type="compositionally biased region" description="Polar residues" evidence="1">
    <location>
        <begin position="133"/>
        <end position="156"/>
    </location>
</feature>
<sequence length="346" mass="36882">MQCATYYISSLMATHIVASTLRPCRLRPPSVAPSPALSSAPLPPAPYPSIASAVRALAAYALPLGRSFLLCRPRPTPRSLPTATHIVASAVRALKDRVLPTAAHVAVVAGVCSRAKTCAVLANLRIRRRNPLRTATESGPSTSPYSGKVSSRVSTMPSPPDLLANSCRRRRRRHVQGFQLSSLLMMNPSHQLYLACLAPRLLSGFALSTTAAALRCAASYLEMIEEFAGNNLISLAERFLSHSVFSSPGESVKALKSCEALLPLAEELGIPQCCIDAVVVGACSGEPSSSLFGWPVMDDSAVRQRNDGTQLSSWAESLTMNSEAIELMLTAASPLPMFAFPLLTKP</sequence>
<dbReference type="AlphaFoldDB" id="A0A2H9ZX01"/>
<evidence type="ECO:0000313" key="3">
    <source>
        <dbReference type="Proteomes" id="UP000236161"/>
    </source>
</evidence>
<protein>
    <submittedName>
        <fullName evidence="2">BTB/POZ domain-containing protein</fullName>
    </submittedName>
</protein>
<gene>
    <name evidence="2" type="ORF">AXF42_Ash020234</name>
</gene>
<evidence type="ECO:0000256" key="1">
    <source>
        <dbReference type="SAM" id="MobiDB-lite"/>
    </source>
</evidence>
<dbReference type="OrthoDB" id="624345at2759"/>